<evidence type="ECO:0000313" key="3">
    <source>
        <dbReference type="Proteomes" id="UP001649230"/>
    </source>
</evidence>
<evidence type="ECO:0000313" key="2">
    <source>
        <dbReference type="EMBL" id="UJF32363.1"/>
    </source>
</evidence>
<reference evidence="2 3" key="1">
    <citation type="journal article" date="2024" name="Int. J. Syst. Evol. Microbiol.">
        <title>Paenibacillus hexagrammi sp. nov., a novel bacterium isolated from the gut content of Hexagrammos agrammus.</title>
        <authorList>
            <person name="Jung H.K."/>
            <person name="Kim D.G."/>
            <person name="Zin H."/>
            <person name="Park J."/>
            <person name="Jung H."/>
            <person name="Kim Y.O."/>
            <person name="Kong H.J."/>
            <person name="Kim J.W."/>
            <person name="Kim Y.S."/>
        </authorList>
    </citation>
    <scope>NUCLEOTIDE SEQUENCE [LARGE SCALE GENOMIC DNA]</scope>
    <source>
        <strain evidence="2 3">YPD9-1</strain>
    </source>
</reference>
<feature type="domain" description="Butirosin biosynthesis protein H N-terminal" evidence="1">
    <location>
        <begin position="77"/>
        <end position="172"/>
    </location>
</feature>
<organism evidence="2 3">
    <name type="scientific">Paenibacillus hexagrammi</name>
    <dbReference type="NCBI Taxonomy" id="2908839"/>
    <lineage>
        <taxon>Bacteria</taxon>
        <taxon>Bacillati</taxon>
        <taxon>Bacillota</taxon>
        <taxon>Bacilli</taxon>
        <taxon>Bacillales</taxon>
        <taxon>Paenibacillaceae</taxon>
        <taxon>Paenibacillus</taxon>
    </lineage>
</organism>
<dbReference type="Pfam" id="PF14399">
    <property type="entry name" value="BtrH_N"/>
    <property type="match status" value="1"/>
</dbReference>
<accession>A0ABY3SEE3</accession>
<dbReference type="EMBL" id="CP090978">
    <property type="protein sequence ID" value="UJF32363.1"/>
    <property type="molecule type" value="Genomic_DNA"/>
</dbReference>
<dbReference type="InterPro" id="IPR025660">
    <property type="entry name" value="Pept_his_AS"/>
</dbReference>
<gene>
    <name evidence="2" type="ORF">L0M14_22055</name>
</gene>
<protein>
    <submittedName>
        <fullName evidence="2">BtrH N-terminal domain-containing protein</fullName>
    </submittedName>
</protein>
<evidence type="ECO:0000259" key="1">
    <source>
        <dbReference type="Pfam" id="PF14399"/>
    </source>
</evidence>
<keyword evidence="3" id="KW-1185">Reference proteome</keyword>
<name>A0ABY3SEE3_9BACL</name>
<proteinExistence type="predicted"/>
<dbReference type="PROSITE" id="PS00639">
    <property type="entry name" value="THIOL_PROTEASE_HIS"/>
    <property type="match status" value="1"/>
</dbReference>
<dbReference type="RefSeq" id="WP_235118707.1">
    <property type="nucleotide sequence ID" value="NZ_CP090978.1"/>
</dbReference>
<dbReference type="InterPro" id="IPR026935">
    <property type="entry name" value="BtrH_N"/>
</dbReference>
<sequence length="378" mass="43742">MKNIVEHVPRYFEPYVNDCFATAYGACLAHLGHDPRLVLADYLSFMFDPSTNFIGTTFMYRFSTSVEFTEAELNSSLGLAYFPETTYYDPDAPYTENEKHRDKIRFQLYIHDDSEVAAARLKELIDSNKAVAAVVDLYYMSYHRAYMKEHGLHAIVITGYDEEKGVYHVFDKYLLSSSDFDGEIPMEDIITARLSDVPRLNPIIGEYRRPIRNLWMEFDAGSDYTPDRAKLLGILRESYSRMSGREEASTGYSGLRSIEEFRQSLLRRKEHPVDTDTANFFKEYYNVCLKRVARGRNRFRVFLLEIADLLPQETVGVITEQLAESAKRWDICANLSLKLAISKSVRMYDDLDRNVQAILEIESAIVEQLRLCEMELQV</sequence>
<dbReference type="Proteomes" id="UP001649230">
    <property type="component" value="Chromosome"/>
</dbReference>